<accession>A0A1H3THK9</accession>
<dbReference type="Gene3D" id="3.50.50.60">
    <property type="entry name" value="FAD/NAD(P)-binding domain"/>
    <property type="match status" value="2"/>
</dbReference>
<gene>
    <name evidence="3" type="ORF">SAMN05444412_11728</name>
</gene>
<dbReference type="SUPFAM" id="SSF51905">
    <property type="entry name" value="FAD/NAD(P)-binding domain"/>
    <property type="match status" value="1"/>
</dbReference>
<feature type="domain" description="Amine oxidase" evidence="2">
    <location>
        <begin position="11"/>
        <end position="74"/>
    </location>
</feature>
<dbReference type="InterPro" id="IPR050703">
    <property type="entry name" value="Flavin_MAO"/>
</dbReference>
<dbReference type="SUPFAM" id="SSF54373">
    <property type="entry name" value="FAD-linked reductases, C-terminal domain"/>
    <property type="match status" value="1"/>
</dbReference>
<evidence type="ECO:0000259" key="2">
    <source>
        <dbReference type="Pfam" id="PF01593"/>
    </source>
</evidence>
<keyword evidence="4" id="KW-1185">Reference proteome</keyword>
<evidence type="ECO:0000313" key="3">
    <source>
        <dbReference type="EMBL" id="SDZ48819.1"/>
    </source>
</evidence>
<evidence type="ECO:0000313" key="4">
    <source>
        <dbReference type="Proteomes" id="UP000199663"/>
    </source>
</evidence>
<comment type="caution">
    <text evidence="3">The sequence shown here is derived from an EMBL/GenBank/DDBJ whole genome shotgun (WGS) entry which is preliminary data.</text>
</comment>
<dbReference type="EMBL" id="FNQC01000017">
    <property type="protein sequence ID" value="SDZ48819.1"/>
    <property type="molecule type" value="Genomic_DNA"/>
</dbReference>
<dbReference type="PANTHER" id="PTHR43563:SF14">
    <property type="entry name" value="AMINE OXIDASE"/>
    <property type="match status" value="1"/>
</dbReference>
<comment type="similarity">
    <text evidence="1">Belongs to the flavin monoamine oxidase family.</text>
</comment>
<name>A0A1H3THK9_9BACT</name>
<dbReference type="PANTHER" id="PTHR43563">
    <property type="entry name" value="AMINE OXIDASE"/>
    <property type="match status" value="1"/>
</dbReference>
<protein>
    <submittedName>
        <fullName evidence="3">Monoamine oxidase</fullName>
    </submittedName>
</protein>
<dbReference type="InterPro" id="IPR036188">
    <property type="entry name" value="FAD/NAD-bd_sf"/>
</dbReference>
<organism evidence="3 4">
    <name type="scientific">Rhodonellum ikkaensis</name>
    <dbReference type="NCBI Taxonomy" id="336829"/>
    <lineage>
        <taxon>Bacteria</taxon>
        <taxon>Pseudomonadati</taxon>
        <taxon>Bacteroidota</taxon>
        <taxon>Cytophagia</taxon>
        <taxon>Cytophagales</taxon>
        <taxon>Cytophagaceae</taxon>
        <taxon>Rhodonellum</taxon>
    </lineage>
</organism>
<dbReference type="RefSeq" id="WP_019599935.1">
    <property type="nucleotide sequence ID" value="NZ_FNQC01000017.1"/>
</dbReference>
<evidence type="ECO:0000256" key="1">
    <source>
        <dbReference type="ARBA" id="ARBA00005995"/>
    </source>
</evidence>
<sequence>MNDILIIGAGLSGLTLAHNLKKKGINCKVLESQNRMGGRIQTVYGKANTPMEMGATWFGGVHQNLLKLLEELDLGYFKQKESGIAIFETMSFEPPHQYFVPESGSSSLRIKDGTYRIIEVLAEKIGVENIQLETEITQIREEGEFIRLMDNNGQEYLCKILVIAMPPRVLLGNVEITPKFPKEVLEVMQNVQTWMSGSVKFSVEYSSPFWTQKGYSGSVYSQSGLATEIYDHTNFEGSKFALKGFLNGSASSLTIEQRKIRVIQQLEHYYGQEATQFLSYQDNIWDGKFIKSKDDGFLLPHQNNGHPILQQGHWGNKLFFAGAESGKPYGGYMDAAVNAANVVSTQITQLLL</sequence>
<feature type="domain" description="Amine oxidase" evidence="2">
    <location>
        <begin position="89"/>
        <end position="345"/>
    </location>
</feature>
<dbReference type="Pfam" id="PF01593">
    <property type="entry name" value="Amino_oxidase"/>
    <property type="match status" value="2"/>
</dbReference>
<proteinExistence type="inferred from homology"/>
<reference evidence="3 4" key="1">
    <citation type="submission" date="2016-10" db="EMBL/GenBank/DDBJ databases">
        <authorList>
            <person name="Varghese N."/>
            <person name="Submissions S."/>
        </authorList>
    </citation>
    <scope>NUCLEOTIDE SEQUENCE [LARGE SCALE GENOMIC DNA]</scope>
    <source>
        <strain evidence="3 4">DSM 17997</strain>
    </source>
</reference>
<dbReference type="Proteomes" id="UP000199663">
    <property type="component" value="Unassembled WGS sequence"/>
</dbReference>
<dbReference type="InterPro" id="IPR002937">
    <property type="entry name" value="Amino_oxidase"/>
</dbReference>